<dbReference type="InterPro" id="IPR051531">
    <property type="entry name" value="N-acetyltransferase"/>
</dbReference>
<feature type="domain" description="N-acetyltransferase" evidence="1">
    <location>
        <begin position="13"/>
        <end position="180"/>
    </location>
</feature>
<dbReference type="Gene3D" id="3.40.630.30">
    <property type="match status" value="1"/>
</dbReference>
<gene>
    <name evidence="2" type="ORF">LV75_001056</name>
</gene>
<evidence type="ECO:0000313" key="3">
    <source>
        <dbReference type="Proteomes" id="UP001205185"/>
    </source>
</evidence>
<dbReference type="SUPFAM" id="SSF55729">
    <property type="entry name" value="Acyl-CoA N-acyltransferases (Nat)"/>
    <property type="match status" value="1"/>
</dbReference>
<dbReference type="Proteomes" id="UP001205185">
    <property type="component" value="Unassembled WGS sequence"/>
</dbReference>
<reference evidence="2 3" key="1">
    <citation type="submission" date="2022-06" db="EMBL/GenBank/DDBJ databases">
        <title>Genomic Encyclopedia of Archaeal and Bacterial Type Strains, Phase II (KMG-II): from individual species to whole genera.</title>
        <authorList>
            <person name="Goeker M."/>
        </authorList>
    </citation>
    <scope>NUCLEOTIDE SEQUENCE [LARGE SCALE GENOMIC DNA]</scope>
    <source>
        <strain evidence="2 3">DSM 44255</strain>
    </source>
</reference>
<dbReference type="PANTHER" id="PTHR43792:SF1">
    <property type="entry name" value="N-ACETYLTRANSFERASE DOMAIN-CONTAINING PROTEIN"/>
    <property type="match status" value="1"/>
</dbReference>
<protein>
    <submittedName>
        <fullName evidence="2">Protein N-acetyltransferase, RimJ/RimL family</fullName>
    </submittedName>
</protein>
<dbReference type="InterPro" id="IPR016181">
    <property type="entry name" value="Acyl_CoA_acyltransferase"/>
</dbReference>
<keyword evidence="3" id="KW-1185">Reference proteome</keyword>
<accession>A0ABT1I7H0</accession>
<proteinExistence type="predicted"/>
<sequence>MARLPAVLSKSPVVLRRSSAADLDELLRVIQESIEHLRPWMAWAAEDPTPETVRAHIARCDEQWEGGVDFAYAITVDGSIVGRCGARFLAGTSGVEMGYWLHPGAVGRGFATTATEAMLAAVFALPEVEWVEIVHDTANPRSGAVPRRLGFREVARVSPPQEPITPGEDGVDVRWRLTRAEFLAH</sequence>
<dbReference type="Pfam" id="PF13302">
    <property type="entry name" value="Acetyltransf_3"/>
    <property type="match status" value="1"/>
</dbReference>
<dbReference type="PROSITE" id="PS51186">
    <property type="entry name" value="GNAT"/>
    <property type="match status" value="1"/>
</dbReference>
<name>A0ABT1I7H0_9PSEU</name>
<dbReference type="RefSeq" id="WP_253885446.1">
    <property type="nucleotide sequence ID" value="NZ_BAAAVB010000006.1"/>
</dbReference>
<dbReference type="InterPro" id="IPR000182">
    <property type="entry name" value="GNAT_dom"/>
</dbReference>
<organism evidence="2 3">
    <name type="scientific">Actinokineospora diospyrosa</name>
    <dbReference type="NCBI Taxonomy" id="103728"/>
    <lineage>
        <taxon>Bacteria</taxon>
        <taxon>Bacillati</taxon>
        <taxon>Actinomycetota</taxon>
        <taxon>Actinomycetes</taxon>
        <taxon>Pseudonocardiales</taxon>
        <taxon>Pseudonocardiaceae</taxon>
        <taxon>Actinokineospora</taxon>
    </lineage>
</organism>
<evidence type="ECO:0000259" key="1">
    <source>
        <dbReference type="PROSITE" id="PS51186"/>
    </source>
</evidence>
<dbReference type="PANTHER" id="PTHR43792">
    <property type="entry name" value="GNAT FAMILY, PUTATIVE (AFU_ORTHOLOGUE AFUA_3G00765)-RELATED-RELATED"/>
    <property type="match status" value="1"/>
</dbReference>
<comment type="caution">
    <text evidence="2">The sequence shown here is derived from an EMBL/GenBank/DDBJ whole genome shotgun (WGS) entry which is preliminary data.</text>
</comment>
<evidence type="ECO:0000313" key="2">
    <source>
        <dbReference type="EMBL" id="MCP2268570.1"/>
    </source>
</evidence>
<dbReference type="EMBL" id="JAMTCO010000002">
    <property type="protein sequence ID" value="MCP2268570.1"/>
    <property type="molecule type" value="Genomic_DNA"/>
</dbReference>